<evidence type="ECO:0000313" key="1">
    <source>
        <dbReference type="EMBL" id="KGE87414.1"/>
    </source>
</evidence>
<sequence length="63" mass="7498">MRTSIEINDQLIQQALELSQLKTKKEVVNEALEQFVKKMKRLRMLELHGKVEWEGNLDEMRSI</sequence>
<evidence type="ECO:0008006" key="3">
    <source>
        <dbReference type="Google" id="ProtNLM"/>
    </source>
</evidence>
<reference evidence="1 2" key="1">
    <citation type="journal article" date="2014" name="Int. J. Syst. Evol. Microbiol.">
        <title>Phaeodactylibacter xiamenensis gen. nov., sp. nov., a member of the family Saprospiraceae isolated from the marine alga Phaeodactylum tricornutum.</title>
        <authorList>
            <person name="Chen Z.Jr."/>
            <person name="Lei X."/>
            <person name="Lai Q."/>
            <person name="Li Y."/>
            <person name="Zhang B."/>
            <person name="Zhang J."/>
            <person name="Zhang H."/>
            <person name="Yang L."/>
            <person name="Zheng W."/>
            <person name="Tian Y."/>
            <person name="Yu Z."/>
            <person name="Xu H.Jr."/>
            <person name="Zheng T."/>
        </authorList>
    </citation>
    <scope>NUCLEOTIDE SEQUENCE [LARGE SCALE GENOMIC DNA]</scope>
    <source>
        <strain evidence="1 2">KD52</strain>
    </source>
</reference>
<organism evidence="1 2">
    <name type="scientific">Phaeodactylibacter xiamenensis</name>
    <dbReference type="NCBI Taxonomy" id="1524460"/>
    <lineage>
        <taxon>Bacteria</taxon>
        <taxon>Pseudomonadati</taxon>
        <taxon>Bacteroidota</taxon>
        <taxon>Saprospiria</taxon>
        <taxon>Saprospirales</taxon>
        <taxon>Haliscomenobacteraceae</taxon>
        <taxon>Phaeodactylibacter</taxon>
    </lineage>
</organism>
<keyword evidence="2" id="KW-1185">Reference proteome</keyword>
<dbReference type="RefSeq" id="WP_044221725.1">
    <property type="nucleotide sequence ID" value="NZ_CAKZLC010000543.1"/>
</dbReference>
<dbReference type="EMBL" id="JPOS01000035">
    <property type="protein sequence ID" value="KGE87414.1"/>
    <property type="molecule type" value="Genomic_DNA"/>
</dbReference>
<dbReference type="AlphaFoldDB" id="A0A098S4Z5"/>
<proteinExistence type="predicted"/>
<gene>
    <name evidence="1" type="ORF">IX84_14400</name>
</gene>
<protein>
    <recommendedName>
        <fullName evidence="3">Transcriptional regulator of the Arc/MetJ class</fullName>
    </recommendedName>
</protein>
<comment type="caution">
    <text evidence="1">The sequence shown here is derived from an EMBL/GenBank/DDBJ whole genome shotgun (WGS) entry which is preliminary data.</text>
</comment>
<dbReference type="InterPro" id="IPR019239">
    <property type="entry name" value="VapB_antitoxin"/>
</dbReference>
<dbReference type="OrthoDB" id="9805830at2"/>
<dbReference type="Pfam" id="PF09957">
    <property type="entry name" value="VapB_antitoxin"/>
    <property type="match status" value="1"/>
</dbReference>
<evidence type="ECO:0000313" key="2">
    <source>
        <dbReference type="Proteomes" id="UP000029736"/>
    </source>
</evidence>
<dbReference type="Proteomes" id="UP000029736">
    <property type="component" value="Unassembled WGS sequence"/>
</dbReference>
<name>A0A098S4Z5_9BACT</name>
<accession>A0A098S4Z5</accession>
<dbReference type="STRING" id="1524460.IX84_14400"/>